<dbReference type="GO" id="GO:0004252">
    <property type="term" value="F:serine-type endopeptidase activity"/>
    <property type="evidence" value="ECO:0007669"/>
    <property type="project" value="InterPro"/>
</dbReference>
<dbReference type="InParanoid" id="A0A068VN48"/>
<comment type="caution">
    <text evidence="3">Lacks conserved residue(s) required for the propagation of feature annotation.</text>
</comment>
<evidence type="ECO:0000259" key="5">
    <source>
        <dbReference type="Pfam" id="PF05922"/>
    </source>
</evidence>
<feature type="domain" description="Inhibitor I9" evidence="5">
    <location>
        <begin position="11"/>
        <end position="78"/>
    </location>
</feature>
<dbReference type="Gene3D" id="3.40.50.200">
    <property type="entry name" value="Peptidase S8/S53 domain"/>
    <property type="match status" value="1"/>
</dbReference>
<evidence type="ECO:0000256" key="2">
    <source>
        <dbReference type="ARBA" id="ARBA00022729"/>
    </source>
</evidence>
<protein>
    <submittedName>
        <fullName evidence="6">DH200=94 genomic scaffold, scaffold_2530</fullName>
    </submittedName>
</protein>
<dbReference type="Gene3D" id="3.30.70.80">
    <property type="entry name" value="Peptidase S8 propeptide/proteinase inhibitor I9"/>
    <property type="match status" value="1"/>
</dbReference>
<dbReference type="Pfam" id="PF00082">
    <property type="entry name" value="Peptidase_S8"/>
    <property type="match status" value="1"/>
</dbReference>
<dbReference type="InterPro" id="IPR045051">
    <property type="entry name" value="SBT"/>
</dbReference>
<feature type="domain" description="Peptidase S8/S53" evidence="4">
    <location>
        <begin position="208"/>
        <end position="338"/>
    </location>
</feature>
<evidence type="ECO:0000259" key="4">
    <source>
        <dbReference type="Pfam" id="PF00082"/>
    </source>
</evidence>
<keyword evidence="7" id="KW-1185">Reference proteome</keyword>
<proteinExistence type="inferred from homology"/>
<dbReference type="PhylomeDB" id="A0A068VN48"/>
<comment type="similarity">
    <text evidence="1 3">Belongs to the peptidase S8 family.</text>
</comment>
<dbReference type="PANTHER" id="PTHR10795">
    <property type="entry name" value="PROPROTEIN CONVERTASE SUBTILISIN/KEXIN"/>
    <property type="match status" value="1"/>
</dbReference>
<evidence type="ECO:0000313" key="7">
    <source>
        <dbReference type="Proteomes" id="UP000295252"/>
    </source>
</evidence>
<evidence type="ECO:0000313" key="6">
    <source>
        <dbReference type="EMBL" id="CDP21113.1"/>
    </source>
</evidence>
<dbReference type="OrthoDB" id="4803627at2759"/>
<dbReference type="SUPFAM" id="SSF52743">
    <property type="entry name" value="Subtilisin-like"/>
    <property type="match status" value="1"/>
</dbReference>
<dbReference type="Gramene" id="CDP21113">
    <property type="protein sequence ID" value="CDP21113"/>
    <property type="gene ID" value="GSCOC_T00012737001"/>
</dbReference>
<dbReference type="Pfam" id="PF05922">
    <property type="entry name" value="Inhibitor_I9"/>
    <property type="match status" value="1"/>
</dbReference>
<sequence>MGSSSNYNKLDSDAAKLSHLQLLSSIIPREERDRLSIRHSYQHSFSGFSAMLTEDEASILLAHSKVVSVFPDPVLKLHTTRSWDFLEQHCTIGVRHYFSSKKMTYSHPNASFQKLNRQIVVCGTYTPFFLWKNYFFFVYLHVYIWPELPSFSDRGVGKIPSRWKGECMEGPNFKKSNCNRKIIGARFYDDFDLSTNKPNKRQGSPRDAVAGAAVANASYYGLARGKARAGVPSARIAAYKACSTDGCSGSTILKAIEDALSDGVDIISISVGQSSVFQPDFLSDPIAIGAFHAAEKGVMVICSAGNEGPEPYTVVNSAPWLFTVAASTVDRDLQSIVIVGNKRSYQGTAINFSPLKYSSKAYPLAFGENVAAPFVSPSDAM</sequence>
<organism evidence="6 7">
    <name type="scientific">Coffea canephora</name>
    <name type="common">Robusta coffee</name>
    <dbReference type="NCBI Taxonomy" id="49390"/>
    <lineage>
        <taxon>Eukaryota</taxon>
        <taxon>Viridiplantae</taxon>
        <taxon>Streptophyta</taxon>
        <taxon>Embryophyta</taxon>
        <taxon>Tracheophyta</taxon>
        <taxon>Spermatophyta</taxon>
        <taxon>Magnoliopsida</taxon>
        <taxon>eudicotyledons</taxon>
        <taxon>Gunneridae</taxon>
        <taxon>Pentapetalae</taxon>
        <taxon>asterids</taxon>
        <taxon>lamiids</taxon>
        <taxon>Gentianales</taxon>
        <taxon>Rubiaceae</taxon>
        <taxon>Ixoroideae</taxon>
        <taxon>Gardenieae complex</taxon>
        <taxon>Bertiereae - Coffeeae clade</taxon>
        <taxon>Coffeeae</taxon>
        <taxon>Coffea</taxon>
    </lineage>
</organism>
<dbReference type="InterPro" id="IPR010259">
    <property type="entry name" value="S8pro/Inhibitor_I9"/>
</dbReference>
<dbReference type="InterPro" id="IPR036852">
    <property type="entry name" value="Peptidase_S8/S53_dom_sf"/>
</dbReference>
<dbReference type="OMA" id="NFTCNKV"/>
<keyword evidence="2" id="KW-0732">Signal</keyword>
<dbReference type="InterPro" id="IPR037045">
    <property type="entry name" value="S8pro/Inhibitor_I9_sf"/>
</dbReference>
<accession>A0A068VN48</accession>
<dbReference type="STRING" id="49390.A0A068VN48"/>
<dbReference type="InterPro" id="IPR000209">
    <property type="entry name" value="Peptidase_S8/S53_dom"/>
</dbReference>
<evidence type="ECO:0000256" key="1">
    <source>
        <dbReference type="ARBA" id="ARBA00011073"/>
    </source>
</evidence>
<evidence type="ECO:0000256" key="3">
    <source>
        <dbReference type="PROSITE-ProRule" id="PRU01240"/>
    </source>
</evidence>
<name>A0A068VN48_COFCA</name>
<dbReference type="AlphaFoldDB" id="A0A068VN48"/>
<dbReference type="PROSITE" id="PS51892">
    <property type="entry name" value="SUBTILASE"/>
    <property type="match status" value="1"/>
</dbReference>
<gene>
    <name evidence="6" type="ORF">GSCOC_T00012737001</name>
</gene>
<dbReference type="Gene3D" id="3.50.30.30">
    <property type="match status" value="1"/>
</dbReference>
<dbReference type="EMBL" id="HG741614">
    <property type="protein sequence ID" value="CDP21113.1"/>
    <property type="molecule type" value="Genomic_DNA"/>
</dbReference>
<dbReference type="GO" id="GO:0006508">
    <property type="term" value="P:proteolysis"/>
    <property type="evidence" value="ECO:0007669"/>
    <property type="project" value="InterPro"/>
</dbReference>
<dbReference type="Proteomes" id="UP000295252">
    <property type="component" value="Unassembled WGS sequence"/>
</dbReference>
<reference evidence="7" key="1">
    <citation type="journal article" date="2014" name="Science">
        <title>The coffee genome provides insight into the convergent evolution of caffeine biosynthesis.</title>
        <authorList>
            <person name="Denoeud F."/>
            <person name="Carretero-Paulet L."/>
            <person name="Dereeper A."/>
            <person name="Droc G."/>
            <person name="Guyot R."/>
            <person name="Pietrella M."/>
            <person name="Zheng C."/>
            <person name="Alberti A."/>
            <person name="Anthony F."/>
            <person name="Aprea G."/>
            <person name="Aury J.M."/>
            <person name="Bento P."/>
            <person name="Bernard M."/>
            <person name="Bocs S."/>
            <person name="Campa C."/>
            <person name="Cenci A."/>
            <person name="Combes M.C."/>
            <person name="Crouzillat D."/>
            <person name="Da Silva C."/>
            <person name="Daddiego L."/>
            <person name="De Bellis F."/>
            <person name="Dussert S."/>
            <person name="Garsmeur O."/>
            <person name="Gayraud T."/>
            <person name="Guignon V."/>
            <person name="Jahn K."/>
            <person name="Jamilloux V."/>
            <person name="Joet T."/>
            <person name="Labadie K."/>
            <person name="Lan T."/>
            <person name="Leclercq J."/>
            <person name="Lepelley M."/>
            <person name="Leroy T."/>
            <person name="Li L.T."/>
            <person name="Librado P."/>
            <person name="Lopez L."/>
            <person name="Munoz A."/>
            <person name="Noel B."/>
            <person name="Pallavicini A."/>
            <person name="Perrotta G."/>
            <person name="Poncet V."/>
            <person name="Pot D."/>
            <person name="Priyono X."/>
            <person name="Rigoreau M."/>
            <person name="Rouard M."/>
            <person name="Rozas J."/>
            <person name="Tranchant-Dubreuil C."/>
            <person name="VanBuren R."/>
            <person name="Zhang Q."/>
            <person name="Andrade A.C."/>
            <person name="Argout X."/>
            <person name="Bertrand B."/>
            <person name="de Kochko A."/>
            <person name="Graziosi G."/>
            <person name="Henry R.J."/>
            <person name="Jayarama X."/>
            <person name="Ming R."/>
            <person name="Nagai C."/>
            <person name="Rounsley S."/>
            <person name="Sankoff D."/>
            <person name="Giuliano G."/>
            <person name="Albert V.A."/>
            <person name="Wincker P."/>
            <person name="Lashermes P."/>
        </authorList>
    </citation>
    <scope>NUCLEOTIDE SEQUENCE [LARGE SCALE GENOMIC DNA]</scope>
    <source>
        <strain evidence="7">cv. DH200-94</strain>
    </source>
</reference>